<dbReference type="RefSeq" id="WP_344960578.1">
    <property type="nucleotide sequence ID" value="NZ_BAAAXZ010000018.1"/>
</dbReference>
<gene>
    <name evidence="2" type="ORF">GCM10020221_04040</name>
</gene>
<dbReference type="PANTHER" id="PTHR43433">
    <property type="entry name" value="HYDROLASE, ALPHA/BETA FOLD FAMILY PROTEIN"/>
    <property type="match status" value="1"/>
</dbReference>
<dbReference type="Proteomes" id="UP001501102">
    <property type="component" value="Unassembled WGS sequence"/>
</dbReference>
<dbReference type="GO" id="GO:0016787">
    <property type="term" value="F:hydrolase activity"/>
    <property type="evidence" value="ECO:0007669"/>
    <property type="project" value="UniProtKB-KW"/>
</dbReference>
<protein>
    <submittedName>
        <fullName evidence="2">Alpha/beta hydrolase</fullName>
    </submittedName>
</protein>
<comment type="caution">
    <text evidence="2">The sequence shown here is derived from an EMBL/GenBank/DDBJ whole genome shotgun (WGS) entry which is preliminary data.</text>
</comment>
<evidence type="ECO:0000313" key="3">
    <source>
        <dbReference type="Proteomes" id="UP001501102"/>
    </source>
</evidence>
<dbReference type="Gene3D" id="3.40.50.1820">
    <property type="entry name" value="alpha/beta hydrolase"/>
    <property type="match status" value="1"/>
</dbReference>
<accession>A0ABP6IVU8</accession>
<dbReference type="PANTHER" id="PTHR43433:SF5">
    <property type="entry name" value="AB HYDROLASE-1 DOMAIN-CONTAINING PROTEIN"/>
    <property type="match status" value="1"/>
</dbReference>
<evidence type="ECO:0000259" key="1">
    <source>
        <dbReference type="Pfam" id="PF12697"/>
    </source>
</evidence>
<keyword evidence="2" id="KW-0378">Hydrolase</keyword>
<sequence>MSRPPFLTLPPCAQAYRLTTARGEFAVHDAQPEGGGRPRGAVLLVPGFTGSKEDFIALLEPLARAGVRAVAVDGRGQYESPGPDDEHAYALDELALDVLAQAEALGEHGPVHLLGHSFGGLVARAAVLADARPFRSLTLMSSGPAAVAAEQRDRTRLLIHALTELKLDMAGVWREKARLDGPEAADDAFHRRRWMGTNPAQLVGAGRQLVETADRTAELARTALPKHVLSGEEDYAWPVPEMDAMAAALGARRTVIAGAGHSPAAERPGPTADALLALWDAVSPADPTSR</sequence>
<keyword evidence="3" id="KW-1185">Reference proteome</keyword>
<feature type="domain" description="AB hydrolase-1" evidence="1">
    <location>
        <begin position="42"/>
        <end position="274"/>
    </location>
</feature>
<dbReference type="Pfam" id="PF12697">
    <property type="entry name" value="Abhydrolase_6"/>
    <property type="match status" value="1"/>
</dbReference>
<dbReference type="InterPro" id="IPR050471">
    <property type="entry name" value="AB_hydrolase"/>
</dbReference>
<evidence type="ECO:0000313" key="2">
    <source>
        <dbReference type="EMBL" id="GAA2911501.1"/>
    </source>
</evidence>
<dbReference type="InterPro" id="IPR000073">
    <property type="entry name" value="AB_hydrolase_1"/>
</dbReference>
<reference evidence="3" key="1">
    <citation type="journal article" date="2019" name="Int. J. Syst. Evol. Microbiol.">
        <title>The Global Catalogue of Microorganisms (GCM) 10K type strain sequencing project: providing services to taxonomists for standard genome sequencing and annotation.</title>
        <authorList>
            <consortium name="The Broad Institute Genomics Platform"/>
            <consortium name="The Broad Institute Genome Sequencing Center for Infectious Disease"/>
            <person name="Wu L."/>
            <person name="Ma J."/>
        </authorList>
    </citation>
    <scope>NUCLEOTIDE SEQUENCE [LARGE SCALE GENOMIC DNA]</scope>
    <source>
        <strain evidence="3">JCM 4087</strain>
    </source>
</reference>
<proteinExistence type="predicted"/>
<dbReference type="SUPFAM" id="SSF53474">
    <property type="entry name" value="alpha/beta-Hydrolases"/>
    <property type="match status" value="1"/>
</dbReference>
<organism evidence="2 3">
    <name type="scientific">Streptomyces thioluteus</name>
    <dbReference type="NCBI Taxonomy" id="66431"/>
    <lineage>
        <taxon>Bacteria</taxon>
        <taxon>Bacillati</taxon>
        <taxon>Actinomycetota</taxon>
        <taxon>Actinomycetes</taxon>
        <taxon>Kitasatosporales</taxon>
        <taxon>Streptomycetaceae</taxon>
        <taxon>Streptomyces</taxon>
    </lineage>
</organism>
<dbReference type="EMBL" id="BAAAXZ010000018">
    <property type="protein sequence ID" value="GAA2911501.1"/>
    <property type="molecule type" value="Genomic_DNA"/>
</dbReference>
<dbReference type="InterPro" id="IPR029058">
    <property type="entry name" value="AB_hydrolase_fold"/>
</dbReference>
<name>A0ABP6IVU8_STRTU</name>